<dbReference type="EMBL" id="AVFL01000021">
    <property type="protein sequence ID" value="EWY38013.1"/>
    <property type="molecule type" value="Genomic_DNA"/>
</dbReference>
<dbReference type="SMART" id="SM00382">
    <property type="entry name" value="AAA"/>
    <property type="match status" value="1"/>
</dbReference>
<accession>W9H2M1</accession>
<dbReference type="PROSITE" id="PS50893">
    <property type="entry name" value="ABC_TRANSPORTER_2"/>
    <property type="match status" value="1"/>
</dbReference>
<dbReference type="Gene3D" id="3.40.50.300">
    <property type="entry name" value="P-loop containing nucleotide triphosphate hydrolases"/>
    <property type="match status" value="1"/>
</dbReference>
<feature type="domain" description="ABC transporter" evidence="6">
    <location>
        <begin position="2"/>
        <end position="242"/>
    </location>
</feature>
<dbReference type="CDD" id="cd03214">
    <property type="entry name" value="ABC_Iron-Siderophores_B12_Hemin"/>
    <property type="match status" value="1"/>
</dbReference>
<dbReference type="AlphaFoldDB" id="W9H2M1"/>
<name>W9H2M1_9PROT</name>
<dbReference type="PANTHER" id="PTHR42794:SF1">
    <property type="entry name" value="HEMIN IMPORT ATP-BINDING PROTEIN HMUV"/>
    <property type="match status" value="1"/>
</dbReference>
<dbReference type="PATRIC" id="fig|1385369.3.peg.4921"/>
<dbReference type="InterPro" id="IPR017871">
    <property type="entry name" value="ABC_transporter-like_CS"/>
</dbReference>
<evidence type="ECO:0000313" key="7">
    <source>
        <dbReference type="EMBL" id="EWY38013.1"/>
    </source>
</evidence>
<dbReference type="InterPro" id="IPR003593">
    <property type="entry name" value="AAA+_ATPase"/>
</dbReference>
<dbReference type="RefSeq" id="WP_037457796.1">
    <property type="nucleotide sequence ID" value="NZ_AVFL01000021.1"/>
</dbReference>
<keyword evidence="4" id="KW-1278">Translocase</keyword>
<reference evidence="7 8" key="1">
    <citation type="submission" date="2013-08" db="EMBL/GenBank/DDBJ databases">
        <title>The genome sequence of Skermanella stibiiresistens.</title>
        <authorList>
            <person name="Zhu W."/>
            <person name="Wang G."/>
        </authorList>
    </citation>
    <scope>NUCLEOTIDE SEQUENCE [LARGE SCALE GENOMIC DNA]</scope>
    <source>
        <strain evidence="7 8">SB22</strain>
    </source>
</reference>
<dbReference type="PANTHER" id="PTHR42794">
    <property type="entry name" value="HEMIN IMPORT ATP-BINDING PROTEIN HMUV"/>
    <property type="match status" value="1"/>
</dbReference>
<dbReference type="GO" id="GO:0016887">
    <property type="term" value="F:ATP hydrolysis activity"/>
    <property type="evidence" value="ECO:0007669"/>
    <property type="project" value="InterPro"/>
</dbReference>
<evidence type="ECO:0000313" key="8">
    <source>
        <dbReference type="Proteomes" id="UP000019486"/>
    </source>
</evidence>
<dbReference type="Proteomes" id="UP000019486">
    <property type="component" value="Unassembled WGS sequence"/>
</dbReference>
<keyword evidence="1" id="KW-0813">Transport</keyword>
<dbReference type="Pfam" id="PF00005">
    <property type="entry name" value="ABC_tran"/>
    <property type="match status" value="1"/>
</dbReference>
<dbReference type="SUPFAM" id="SSF52540">
    <property type="entry name" value="P-loop containing nucleoside triphosphate hydrolases"/>
    <property type="match status" value="1"/>
</dbReference>
<dbReference type="PROSITE" id="PS00211">
    <property type="entry name" value="ABC_TRANSPORTER_1"/>
    <property type="match status" value="1"/>
</dbReference>
<comment type="function">
    <text evidence="5">Part of the ABC transporter complex HmuTUV involved in hemin import. Responsible for energy coupling to the transport system.</text>
</comment>
<organism evidence="7 8">
    <name type="scientific">Skermanella stibiiresistens SB22</name>
    <dbReference type="NCBI Taxonomy" id="1385369"/>
    <lineage>
        <taxon>Bacteria</taxon>
        <taxon>Pseudomonadati</taxon>
        <taxon>Pseudomonadota</taxon>
        <taxon>Alphaproteobacteria</taxon>
        <taxon>Rhodospirillales</taxon>
        <taxon>Azospirillaceae</taxon>
        <taxon>Skermanella</taxon>
    </lineage>
</organism>
<gene>
    <name evidence="7" type="ORF">N825_15330</name>
</gene>
<dbReference type="InterPro" id="IPR027417">
    <property type="entry name" value="P-loop_NTPase"/>
</dbReference>
<evidence type="ECO:0000259" key="6">
    <source>
        <dbReference type="PROSITE" id="PS50893"/>
    </source>
</evidence>
<evidence type="ECO:0000256" key="1">
    <source>
        <dbReference type="ARBA" id="ARBA00022448"/>
    </source>
</evidence>
<dbReference type="OrthoDB" id="9810077at2"/>
<proteinExistence type="predicted"/>
<keyword evidence="8" id="KW-1185">Reference proteome</keyword>
<keyword evidence="3 7" id="KW-0067">ATP-binding</keyword>
<comment type="caution">
    <text evidence="7">The sequence shown here is derived from an EMBL/GenBank/DDBJ whole genome shotgun (WGS) entry which is preliminary data.</text>
</comment>
<evidence type="ECO:0000256" key="5">
    <source>
        <dbReference type="ARBA" id="ARBA00037066"/>
    </source>
</evidence>
<evidence type="ECO:0000256" key="4">
    <source>
        <dbReference type="ARBA" id="ARBA00022967"/>
    </source>
</evidence>
<dbReference type="STRING" id="1385369.N825_15330"/>
<dbReference type="GO" id="GO:0005524">
    <property type="term" value="F:ATP binding"/>
    <property type="evidence" value="ECO:0007669"/>
    <property type="project" value="UniProtKB-KW"/>
</dbReference>
<keyword evidence="2" id="KW-0547">Nucleotide-binding</keyword>
<evidence type="ECO:0000256" key="3">
    <source>
        <dbReference type="ARBA" id="ARBA00022840"/>
    </source>
</evidence>
<dbReference type="NCBIfam" id="NF010068">
    <property type="entry name" value="PRK13548.1"/>
    <property type="match status" value="1"/>
</dbReference>
<sequence>MIRASNVSLRRGGKALVDGVSLDLTPGTLTAVLGPNGAGKSSLVRLLSGEVAPDGGSVTLDGRPLAEWDPGDLARRRAVLSQAVTLSFPLRVGEVAMLGRAPHRSRRTHAENVRIVERALVAADAIHLAGRSYPSLSGGEQQRVQFARVLAQLDDPAETSARHLILDEPTASLDIRHQAQLLGLAHGLTRRGWAVLAVLHDPNLAAVHADTIVLMRGGRVLETGTPWSVMTPEALSATFDHPVLVSRRTDLDRPLIVPAA</sequence>
<evidence type="ECO:0000256" key="2">
    <source>
        <dbReference type="ARBA" id="ARBA00022741"/>
    </source>
</evidence>
<protein>
    <submittedName>
        <fullName evidence="7">Hemin ABC transporter ATP-binding protein</fullName>
    </submittedName>
</protein>
<dbReference type="InterPro" id="IPR003439">
    <property type="entry name" value="ABC_transporter-like_ATP-bd"/>
</dbReference>